<organism evidence="1 2">
    <name type="scientific">Anabaena azotica FACHB-119</name>
    <dbReference type="NCBI Taxonomy" id="947527"/>
    <lineage>
        <taxon>Bacteria</taxon>
        <taxon>Bacillati</taxon>
        <taxon>Cyanobacteriota</taxon>
        <taxon>Cyanophyceae</taxon>
        <taxon>Nostocales</taxon>
        <taxon>Nostocaceae</taxon>
        <taxon>Anabaena</taxon>
        <taxon>Anabaena azotica</taxon>
    </lineage>
</organism>
<dbReference type="EMBL" id="JACJSG010000008">
    <property type="protein sequence ID" value="MBD2500431.1"/>
    <property type="molecule type" value="Genomic_DNA"/>
</dbReference>
<keyword evidence="2" id="KW-1185">Reference proteome</keyword>
<dbReference type="InterPro" id="IPR053917">
    <property type="entry name" value="DUF6979"/>
</dbReference>
<dbReference type="Pfam" id="PF22399">
    <property type="entry name" value="DUF6979"/>
    <property type="match status" value="1"/>
</dbReference>
<accession>A0ABR8D0F6</accession>
<comment type="caution">
    <text evidence="1">The sequence shown here is derived from an EMBL/GenBank/DDBJ whole genome shotgun (WGS) entry which is preliminary data.</text>
</comment>
<evidence type="ECO:0000313" key="1">
    <source>
        <dbReference type="EMBL" id="MBD2500431.1"/>
    </source>
</evidence>
<dbReference type="Proteomes" id="UP000661112">
    <property type="component" value="Unassembled WGS sequence"/>
</dbReference>
<dbReference type="RefSeq" id="WP_190469200.1">
    <property type="nucleotide sequence ID" value="NZ_JACJSG010000008.1"/>
</dbReference>
<protein>
    <submittedName>
        <fullName evidence="1">Uncharacterized protein</fullName>
    </submittedName>
</protein>
<evidence type="ECO:0000313" key="2">
    <source>
        <dbReference type="Proteomes" id="UP000661112"/>
    </source>
</evidence>
<gene>
    <name evidence="1" type="ORF">H6G83_07320</name>
</gene>
<name>A0ABR8D0F6_9NOST</name>
<proteinExistence type="predicted"/>
<reference evidence="1 2" key="1">
    <citation type="journal article" date="2020" name="ISME J.">
        <title>Comparative genomics reveals insights into cyanobacterial evolution and habitat adaptation.</title>
        <authorList>
            <person name="Chen M.Y."/>
            <person name="Teng W.K."/>
            <person name="Zhao L."/>
            <person name="Hu C.X."/>
            <person name="Zhou Y.K."/>
            <person name="Han B.P."/>
            <person name="Song L.R."/>
            <person name="Shu W.S."/>
        </authorList>
    </citation>
    <scope>NUCLEOTIDE SEQUENCE [LARGE SCALE GENOMIC DNA]</scope>
    <source>
        <strain evidence="1 2">FACHB-119</strain>
    </source>
</reference>
<sequence>MSDLLFGIPIIPWFQETMNAMPIHGEGTRKIWNNCWYEAYKKLGGEKESCGTKGCPKNAAYGLWYLGRIVDSGRTCKYLDIIEINNNKLLGPNAAYAVLYLEMLQQKGDNTTTKILWSDVREVYQQRLNKEAAKSKNGQMEIALALFNANLIIFPSK</sequence>